<dbReference type="InterPro" id="IPR027994">
    <property type="entry name" value="WxL_dom"/>
</dbReference>
<evidence type="ECO:0000256" key="2">
    <source>
        <dbReference type="SAM" id="SignalP"/>
    </source>
</evidence>
<evidence type="ECO:0000259" key="3">
    <source>
        <dbReference type="Pfam" id="PF13731"/>
    </source>
</evidence>
<feature type="domain" description="WxL" evidence="3">
    <location>
        <begin position="32"/>
        <end position="249"/>
    </location>
</feature>
<sequence>MKRTSSLKALLSVGLLGAIVAGSVVSADAAEYKGKSQGSVSFTTGSIKLPGEGENPGGTEEPETDPSANFGLLYVPKEFTFMATEVPTSTVVGDTLISLDTPTADNPATKHYAVADVRGARTAGWKLEAKLTTPLSSTKGSVTKTLAGATIEMSQGLNKLNPTTWDTSKPADDDVHKPDTVLDKVSLSTATQVVMSASKETATNAADGRGEGYWQGELTDIQLKVPAGDMNNVRADETYTGTVDWVLTDSI</sequence>
<organism evidence="4 5">
    <name type="scientific">Candidatus Enterococcus moelleringii</name>
    <dbReference type="NCBI Taxonomy" id="2815325"/>
    <lineage>
        <taxon>Bacteria</taxon>
        <taxon>Bacillati</taxon>
        <taxon>Bacillota</taxon>
        <taxon>Bacilli</taxon>
        <taxon>Lactobacillales</taxon>
        <taxon>Enterococcaceae</taxon>
        <taxon>Enterococcus</taxon>
    </lineage>
</organism>
<keyword evidence="5" id="KW-1185">Reference proteome</keyword>
<feature type="compositionally biased region" description="Polar residues" evidence="1">
    <location>
        <begin position="37"/>
        <end position="46"/>
    </location>
</feature>
<dbReference type="Proteomes" id="UP000664601">
    <property type="component" value="Unassembled WGS sequence"/>
</dbReference>
<protein>
    <submittedName>
        <fullName evidence="4">WxL domain-containing protein</fullName>
    </submittedName>
</protein>
<gene>
    <name evidence="4" type="ORF">JZO70_16975</name>
</gene>
<evidence type="ECO:0000313" key="4">
    <source>
        <dbReference type="EMBL" id="MBO1307871.1"/>
    </source>
</evidence>
<proteinExistence type="predicted"/>
<keyword evidence="2" id="KW-0732">Signal</keyword>
<name>A0ABS3LE04_9ENTE</name>
<dbReference type="RefSeq" id="WP_207674860.1">
    <property type="nucleotide sequence ID" value="NZ_JAFREM010000028.1"/>
</dbReference>
<feature type="chain" id="PRO_5047329574" evidence="2">
    <location>
        <begin position="30"/>
        <end position="251"/>
    </location>
</feature>
<dbReference type="Pfam" id="PF13731">
    <property type="entry name" value="WxL"/>
    <property type="match status" value="1"/>
</dbReference>
<evidence type="ECO:0000313" key="5">
    <source>
        <dbReference type="Proteomes" id="UP000664601"/>
    </source>
</evidence>
<reference evidence="4 5" key="1">
    <citation type="submission" date="2021-03" db="EMBL/GenBank/DDBJ databases">
        <title>Enterococcal diversity collection.</title>
        <authorList>
            <person name="Gilmore M.S."/>
            <person name="Schwartzman J."/>
            <person name="Van Tyne D."/>
            <person name="Martin M."/>
            <person name="Earl A.M."/>
            <person name="Manson A.L."/>
            <person name="Straub T."/>
            <person name="Salamzade R."/>
            <person name="Saavedra J."/>
            <person name="Lebreton F."/>
            <person name="Prichula J."/>
            <person name="Schaufler K."/>
            <person name="Gaca A."/>
            <person name="Sgardioli B."/>
            <person name="Wagenaar J."/>
            <person name="Strong T."/>
        </authorList>
    </citation>
    <scope>NUCLEOTIDE SEQUENCE [LARGE SCALE GENOMIC DNA]</scope>
    <source>
        <strain evidence="4 5">669A</strain>
    </source>
</reference>
<feature type="signal peptide" evidence="2">
    <location>
        <begin position="1"/>
        <end position="29"/>
    </location>
</feature>
<evidence type="ECO:0000256" key="1">
    <source>
        <dbReference type="SAM" id="MobiDB-lite"/>
    </source>
</evidence>
<feature type="compositionally biased region" description="Low complexity" evidence="1">
    <location>
        <begin position="50"/>
        <end position="59"/>
    </location>
</feature>
<accession>A0ABS3LE04</accession>
<comment type="caution">
    <text evidence="4">The sequence shown here is derived from an EMBL/GenBank/DDBJ whole genome shotgun (WGS) entry which is preliminary data.</text>
</comment>
<feature type="region of interest" description="Disordered" evidence="1">
    <location>
        <begin position="37"/>
        <end position="67"/>
    </location>
</feature>
<dbReference type="EMBL" id="JAFREM010000028">
    <property type="protein sequence ID" value="MBO1307871.1"/>
    <property type="molecule type" value="Genomic_DNA"/>
</dbReference>